<proteinExistence type="predicted"/>
<sequence>MNKEKQYSLKYGRLLKQLFLELVNFTDLLQSNYYFINQATCTCSRRELKLNKYQDATLYTANEFIPSTSALTLSTIKLDIGFINLYLELTCIYLIKVLSLLILSNKALQLLHVLLIQKHGNTVTQITLTNTRIIMNIVYVLINQKFNENYILNKEHHANINLVD</sequence>
<keyword evidence="3" id="KW-1185">Reference proteome</keyword>
<evidence type="ECO:0000256" key="1">
    <source>
        <dbReference type="SAM" id="Phobius"/>
    </source>
</evidence>
<evidence type="ECO:0008006" key="4">
    <source>
        <dbReference type="Google" id="ProtNLM"/>
    </source>
</evidence>
<dbReference type="Proteomes" id="UP000692954">
    <property type="component" value="Unassembled WGS sequence"/>
</dbReference>
<protein>
    <recommendedName>
        <fullName evidence="4">Transmembrane protein</fullName>
    </recommendedName>
</protein>
<comment type="caution">
    <text evidence="2">The sequence shown here is derived from an EMBL/GenBank/DDBJ whole genome shotgun (WGS) entry which is preliminary data.</text>
</comment>
<keyword evidence="1" id="KW-0472">Membrane</keyword>
<name>A0A8S1R9Y4_9CILI</name>
<evidence type="ECO:0000313" key="3">
    <source>
        <dbReference type="Proteomes" id="UP000692954"/>
    </source>
</evidence>
<evidence type="ECO:0000313" key="2">
    <source>
        <dbReference type="EMBL" id="CAD8124153.1"/>
    </source>
</evidence>
<keyword evidence="1" id="KW-1133">Transmembrane helix</keyword>
<organism evidence="2 3">
    <name type="scientific">Paramecium sonneborni</name>
    <dbReference type="NCBI Taxonomy" id="65129"/>
    <lineage>
        <taxon>Eukaryota</taxon>
        <taxon>Sar</taxon>
        <taxon>Alveolata</taxon>
        <taxon>Ciliophora</taxon>
        <taxon>Intramacronucleata</taxon>
        <taxon>Oligohymenophorea</taxon>
        <taxon>Peniculida</taxon>
        <taxon>Parameciidae</taxon>
        <taxon>Paramecium</taxon>
    </lineage>
</organism>
<feature type="transmembrane region" description="Helical" evidence="1">
    <location>
        <begin position="123"/>
        <end position="142"/>
    </location>
</feature>
<reference evidence="2" key="1">
    <citation type="submission" date="2021-01" db="EMBL/GenBank/DDBJ databases">
        <authorList>
            <consortium name="Genoscope - CEA"/>
            <person name="William W."/>
        </authorList>
    </citation>
    <scope>NUCLEOTIDE SEQUENCE</scope>
</reference>
<dbReference type="EMBL" id="CAJJDN010000149">
    <property type="protein sequence ID" value="CAD8124153.1"/>
    <property type="molecule type" value="Genomic_DNA"/>
</dbReference>
<gene>
    <name evidence="2" type="ORF">PSON_ATCC_30995.1.T1490097</name>
</gene>
<accession>A0A8S1R9Y4</accession>
<feature type="transmembrane region" description="Helical" evidence="1">
    <location>
        <begin position="85"/>
        <end position="103"/>
    </location>
</feature>
<keyword evidence="1" id="KW-0812">Transmembrane</keyword>
<dbReference type="AlphaFoldDB" id="A0A8S1R9Y4"/>